<dbReference type="InterPro" id="IPR003599">
    <property type="entry name" value="Ig_sub"/>
</dbReference>
<dbReference type="SMART" id="SM00060">
    <property type="entry name" value="FN3"/>
    <property type="match status" value="4"/>
</dbReference>
<dbReference type="SUPFAM" id="SSF48726">
    <property type="entry name" value="Immunoglobulin"/>
    <property type="match status" value="1"/>
</dbReference>
<feature type="domain" description="Fibronectin type-III" evidence="3">
    <location>
        <begin position="13"/>
        <end position="110"/>
    </location>
</feature>
<dbReference type="SMART" id="SM00409">
    <property type="entry name" value="IG"/>
    <property type="match status" value="1"/>
</dbReference>
<dbReference type="CDD" id="cd05748">
    <property type="entry name" value="Ig_Titin_like"/>
    <property type="match status" value="1"/>
</dbReference>
<dbReference type="FunFam" id="2.60.40.10:FF:000056">
    <property type="entry name" value="twitchin isoform X4"/>
    <property type="match status" value="1"/>
</dbReference>
<evidence type="ECO:0000313" key="4">
    <source>
        <dbReference type="EnsemblMetazoa" id="PPAI000281-PA"/>
    </source>
</evidence>
<dbReference type="GO" id="GO:0030154">
    <property type="term" value="P:cell differentiation"/>
    <property type="evidence" value="ECO:0007669"/>
    <property type="project" value="UniProtKB-ARBA"/>
</dbReference>
<keyword evidence="5" id="KW-1185">Reference proteome</keyword>
<dbReference type="PRINTS" id="PR00014">
    <property type="entry name" value="FNTYPEIII"/>
</dbReference>
<dbReference type="PANTHER" id="PTHR14340:SF9">
    <property type="entry name" value="FIBRONECTIN TYPE-III DOMAIN-CONTAINING PROTEIN"/>
    <property type="match status" value="1"/>
</dbReference>
<dbReference type="InterPro" id="IPR013098">
    <property type="entry name" value="Ig_I-set"/>
</dbReference>
<dbReference type="InterPro" id="IPR036116">
    <property type="entry name" value="FN3_sf"/>
</dbReference>
<proteinExistence type="predicted"/>
<dbReference type="FunFam" id="2.60.40.10:FF:001845">
    <property type="entry name" value="Bent, isoform H"/>
    <property type="match status" value="1"/>
</dbReference>
<dbReference type="Proteomes" id="UP000092462">
    <property type="component" value="Unassembled WGS sequence"/>
</dbReference>
<dbReference type="CDD" id="cd00063">
    <property type="entry name" value="FN3"/>
    <property type="match status" value="4"/>
</dbReference>
<dbReference type="VEuPathDB" id="VectorBase:PPAPM1_007700"/>
<dbReference type="GO" id="GO:0030017">
    <property type="term" value="C:sarcomere"/>
    <property type="evidence" value="ECO:0007669"/>
    <property type="project" value="UniProtKB-ARBA"/>
</dbReference>
<feature type="domain" description="Fibronectin type-III" evidence="3">
    <location>
        <begin position="414"/>
        <end position="485"/>
    </location>
</feature>
<keyword evidence="2" id="KW-0393">Immunoglobulin domain</keyword>
<dbReference type="GO" id="GO:0009653">
    <property type="term" value="P:anatomical structure morphogenesis"/>
    <property type="evidence" value="ECO:0007669"/>
    <property type="project" value="UniProtKB-ARBA"/>
</dbReference>
<dbReference type="SUPFAM" id="SSF49265">
    <property type="entry name" value="Fibronectin type III"/>
    <property type="match status" value="2"/>
</dbReference>
<dbReference type="Gene3D" id="2.60.40.10">
    <property type="entry name" value="Immunoglobulins"/>
    <property type="match status" value="5"/>
</dbReference>
<dbReference type="EnsemblMetazoa" id="PPAI000281-RA">
    <property type="protein sequence ID" value="PPAI000281-PA"/>
    <property type="gene ID" value="PPAI000281"/>
</dbReference>
<evidence type="ECO:0000256" key="2">
    <source>
        <dbReference type="ARBA" id="ARBA00023319"/>
    </source>
</evidence>
<sequence length="485" mass="53349">MQQVVIVLDRPGPPQAPLDYEEITAQSVTLSWKPPVDNGGSEVTGYVIEKRDLTHGGGWVPAVTHVNPRKTHALVPRLQEGTKYEFRVMAENLQGRSDPLVTDKPTVARNQYDVPGKPGKPELVDSDKDHITIKWAKPISNGGSPIVGYEVERRDLATGRWIKVSKEPVPFPEYRDDRVQEGHQYEYRVSAVNAAGAGKPSDASAAFAARPMKEAPKLRLDALFGRKIKVRAGEPINVEIPLSGAPQPVVEWKRGGVRVPETGRVAIETDWEKTALRVEASVRADSGQYNITATNDFGKDEGTVDVIVVDKPGPPQGPLTYSATTQESVSLAWSPPLDDGGGDISGYIVEVAEAGTDRWRTVPGFCPRTTFTARGLTEGQRYEFRVRAENIYGVSEALVGKPVLAKSPYDVPDAPERPNIVSYTPNSATIQWRPPDYSGGRPISGYYVEKKERGGDWHRCNNYPTPNTTFTVQDLREGQRKVDSD</sequence>
<dbReference type="FunFam" id="2.60.40.10:FF:000031">
    <property type="entry name" value="Myosin-binding protein C, slow type"/>
    <property type="match status" value="1"/>
</dbReference>
<accession>A0A1B0CYV9</accession>
<dbReference type="InterPro" id="IPR013783">
    <property type="entry name" value="Ig-like_fold"/>
</dbReference>
<feature type="domain" description="Fibronectin type-III" evidence="3">
    <location>
        <begin position="314"/>
        <end position="408"/>
    </location>
</feature>
<dbReference type="Pfam" id="PF07679">
    <property type="entry name" value="I-set"/>
    <property type="match status" value="1"/>
</dbReference>
<protein>
    <recommendedName>
        <fullName evidence="3">Fibronectin type-III domain-containing protein</fullName>
    </recommendedName>
</protein>
<feature type="domain" description="Fibronectin type-III" evidence="3">
    <location>
        <begin position="117"/>
        <end position="212"/>
    </location>
</feature>
<keyword evidence="1" id="KW-0677">Repeat</keyword>
<dbReference type="VEuPathDB" id="VectorBase:PPAI000281"/>
<dbReference type="PROSITE" id="PS50853">
    <property type="entry name" value="FN3"/>
    <property type="match status" value="4"/>
</dbReference>
<evidence type="ECO:0000313" key="5">
    <source>
        <dbReference type="Proteomes" id="UP000092462"/>
    </source>
</evidence>
<dbReference type="AlphaFoldDB" id="A0A1B0CYV9"/>
<dbReference type="EMBL" id="AJVK01020445">
    <property type="status" value="NOT_ANNOTATED_CDS"/>
    <property type="molecule type" value="Genomic_DNA"/>
</dbReference>
<evidence type="ECO:0000259" key="3">
    <source>
        <dbReference type="PROSITE" id="PS50853"/>
    </source>
</evidence>
<evidence type="ECO:0000256" key="1">
    <source>
        <dbReference type="ARBA" id="ARBA00022737"/>
    </source>
</evidence>
<dbReference type="Pfam" id="PF00041">
    <property type="entry name" value="fn3"/>
    <property type="match status" value="4"/>
</dbReference>
<dbReference type="InterPro" id="IPR003961">
    <property type="entry name" value="FN3_dom"/>
</dbReference>
<dbReference type="PANTHER" id="PTHR14340">
    <property type="entry name" value="MICROFIBRIL-ASSOCIATED GLYCOPROTEIN 3"/>
    <property type="match status" value="1"/>
</dbReference>
<name>A0A1B0CYV9_PHLPP</name>
<dbReference type="InterPro" id="IPR036179">
    <property type="entry name" value="Ig-like_dom_sf"/>
</dbReference>
<dbReference type="FunFam" id="2.60.40.10:FF:001164">
    <property type="entry name" value="Uncharacterized protein, isoform F"/>
    <property type="match status" value="1"/>
</dbReference>
<reference evidence="4" key="1">
    <citation type="submission" date="2022-08" db="UniProtKB">
        <authorList>
            <consortium name="EnsemblMetazoa"/>
        </authorList>
    </citation>
    <scope>IDENTIFICATION</scope>
    <source>
        <strain evidence="4">Israel</strain>
    </source>
</reference>
<organism evidence="4 5">
    <name type="scientific">Phlebotomus papatasi</name>
    <name type="common">Sandfly</name>
    <dbReference type="NCBI Taxonomy" id="29031"/>
    <lineage>
        <taxon>Eukaryota</taxon>
        <taxon>Metazoa</taxon>
        <taxon>Ecdysozoa</taxon>
        <taxon>Arthropoda</taxon>
        <taxon>Hexapoda</taxon>
        <taxon>Insecta</taxon>
        <taxon>Pterygota</taxon>
        <taxon>Neoptera</taxon>
        <taxon>Endopterygota</taxon>
        <taxon>Diptera</taxon>
        <taxon>Nematocera</taxon>
        <taxon>Psychodoidea</taxon>
        <taxon>Psychodidae</taxon>
        <taxon>Phlebotomus</taxon>
        <taxon>Phlebotomus</taxon>
    </lineage>
</organism>